<protein>
    <submittedName>
        <fullName evidence="2">Uncharacterized protein</fullName>
    </submittedName>
</protein>
<name>W6NG79_HAECO</name>
<gene>
    <name evidence="2" type="ORF">HCOI_01791700</name>
</gene>
<dbReference type="EMBL" id="CAVP010060340">
    <property type="protein sequence ID" value="CDL96378.1"/>
    <property type="molecule type" value="Genomic_DNA"/>
</dbReference>
<sequence length="124" mass="13338">MSSVMCVLTRTRTPPTPPLTHVSGISSSPVSGQRAADDAFPSRVVLPSSGGSRRFKGTRFIYTTVFGIWVPTSNSPDSDIGTGSIPSSQLHEVGYSTKNKENALKVSGYRPHPHAHHSRMHGHT</sequence>
<comment type="caution">
    <text evidence="2">The sequence shown here is derived from an EMBL/GenBank/DDBJ whole genome shotgun (WGS) entry which is preliminary data.</text>
</comment>
<accession>W6NG79</accession>
<proteinExistence type="predicted"/>
<organism evidence="2">
    <name type="scientific">Haemonchus contortus</name>
    <name type="common">Barber pole worm</name>
    <dbReference type="NCBI Taxonomy" id="6289"/>
    <lineage>
        <taxon>Eukaryota</taxon>
        <taxon>Metazoa</taxon>
        <taxon>Ecdysozoa</taxon>
        <taxon>Nematoda</taxon>
        <taxon>Chromadorea</taxon>
        <taxon>Rhabditida</taxon>
        <taxon>Rhabditina</taxon>
        <taxon>Rhabditomorpha</taxon>
        <taxon>Strongyloidea</taxon>
        <taxon>Trichostrongylidae</taxon>
        <taxon>Haemonchus</taxon>
    </lineage>
</organism>
<reference evidence="2" key="2">
    <citation type="submission" date="2013-05" db="EMBL/GenBank/DDBJ databases">
        <title>The genome and transcriptome of Haemonchus contortus: a key model parasite for drug and vaccine discovery.</title>
        <authorList>
            <person name="Laing R."/>
            <person name="Kikuchi T."/>
            <person name="Martinelli A."/>
            <person name="Tsai I.J."/>
            <person name="Beech R.N."/>
            <person name="Redman E."/>
            <person name="Holroyd N."/>
            <person name="Bartley D.J."/>
            <person name="Beasley H."/>
            <person name="Britton C."/>
            <person name="Curran D."/>
            <person name="Devaney E."/>
            <person name="Gilabert A."/>
            <person name="Jackson F."/>
            <person name="Hunt M."/>
            <person name="Johnston S."/>
            <person name="Kryukov I."/>
            <person name="Li K."/>
            <person name="Morrison A.A."/>
            <person name="Reid A.J."/>
            <person name="Sargison N."/>
            <person name="Saunders G."/>
            <person name="Wasmuth J.D."/>
            <person name="Wolstenholme A."/>
            <person name="Berriman M."/>
            <person name="Gilleard J.S."/>
            <person name="Cotton J.A."/>
        </authorList>
    </citation>
    <scope>NUCLEOTIDE SEQUENCE [LARGE SCALE GENOMIC DNA]</scope>
    <source>
        <strain evidence="2">ISE/inbred ISE</strain>
    </source>
</reference>
<evidence type="ECO:0000313" key="2">
    <source>
        <dbReference type="EMBL" id="CDL96378.1"/>
    </source>
</evidence>
<dbReference type="AlphaFoldDB" id="W6NG79"/>
<reference evidence="2" key="1">
    <citation type="submission" date="2013-03" db="EMBL/GenBank/DDBJ databases">
        <authorList>
            <person name="Aslett M."/>
        </authorList>
    </citation>
    <scope>NUCLEOTIDE SEQUENCE [LARGE SCALE GENOMIC DNA]</scope>
    <source>
        <strain evidence="2">ISE/inbred ISE</strain>
    </source>
</reference>
<feature type="region of interest" description="Disordered" evidence="1">
    <location>
        <begin position="11"/>
        <end position="38"/>
    </location>
</feature>
<evidence type="ECO:0000256" key="1">
    <source>
        <dbReference type="SAM" id="MobiDB-lite"/>
    </source>
</evidence>